<evidence type="ECO:0000313" key="2">
    <source>
        <dbReference type="Proteomes" id="UP000004596"/>
    </source>
</evidence>
<reference evidence="1 2" key="1">
    <citation type="submission" date="2008-04" db="EMBL/GenBank/DDBJ databases">
        <title>Draft genome sequence of Bacteroides intestinalis (DSM 17393).</title>
        <authorList>
            <person name="Sudarsanam P."/>
            <person name="Ley R."/>
            <person name="Guruge J."/>
            <person name="Turnbaugh P.J."/>
            <person name="Mahowald M."/>
            <person name="Liep D."/>
            <person name="Gordon J."/>
        </authorList>
    </citation>
    <scope>NUCLEOTIDE SEQUENCE [LARGE SCALE GENOMIC DNA]</scope>
    <source>
        <strain evidence="1 2">DSM 17393</strain>
    </source>
</reference>
<dbReference type="STRING" id="471870.BACINT_03911"/>
<gene>
    <name evidence="1" type="ORF">BACINT_03911</name>
</gene>
<proteinExistence type="predicted"/>
<dbReference type="Proteomes" id="UP000004596">
    <property type="component" value="Unassembled WGS sequence"/>
</dbReference>
<organism evidence="1 2">
    <name type="scientific">Bacteroides intestinalis DSM 17393</name>
    <dbReference type="NCBI Taxonomy" id="471870"/>
    <lineage>
        <taxon>Bacteria</taxon>
        <taxon>Pseudomonadati</taxon>
        <taxon>Bacteroidota</taxon>
        <taxon>Bacteroidia</taxon>
        <taxon>Bacteroidales</taxon>
        <taxon>Bacteroidaceae</taxon>
        <taxon>Bacteroides</taxon>
    </lineage>
</organism>
<sequence length="47" mass="5248">MGNNIQNLLFIWGAVNLIPTLKWNSGYFLAELLAANQTFINSHNIAT</sequence>
<protein>
    <submittedName>
        <fullName evidence="1">Uncharacterized protein</fullName>
    </submittedName>
</protein>
<dbReference type="EMBL" id="ABJL02000008">
    <property type="protein sequence ID" value="EDV04770.1"/>
    <property type="molecule type" value="Genomic_DNA"/>
</dbReference>
<dbReference type="AlphaFoldDB" id="B3CD18"/>
<reference evidence="1 2" key="2">
    <citation type="submission" date="2008-04" db="EMBL/GenBank/DDBJ databases">
        <authorList>
            <person name="Fulton L."/>
            <person name="Clifton S."/>
            <person name="Fulton B."/>
            <person name="Xu J."/>
            <person name="Minx P."/>
            <person name="Pepin K.H."/>
            <person name="Johnson M."/>
            <person name="Thiruvilangam P."/>
            <person name="Bhonagiri V."/>
            <person name="Nash W.E."/>
            <person name="Mardis E.R."/>
            <person name="Wilson R.K."/>
        </authorList>
    </citation>
    <scope>NUCLEOTIDE SEQUENCE [LARGE SCALE GENOMIC DNA]</scope>
    <source>
        <strain evidence="1 2">DSM 17393</strain>
    </source>
</reference>
<comment type="caution">
    <text evidence="1">The sequence shown here is derived from an EMBL/GenBank/DDBJ whole genome shotgun (WGS) entry which is preliminary data.</text>
</comment>
<evidence type="ECO:0000313" key="1">
    <source>
        <dbReference type="EMBL" id="EDV04770.1"/>
    </source>
</evidence>
<name>B3CD18_9BACE</name>
<accession>B3CD18</accession>